<name>A0A1C8HRV6_BPPP4</name>
<evidence type="ECO:0000313" key="1">
    <source>
        <dbReference type="EMBL" id="ANA48970.1"/>
    </source>
</evidence>
<proteinExistence type="predicted"/>
<dbReference type="Proteomes" id="UP000230640">
    <property type="component" value="Segment"/>
</dbReference>
<sequence>MAISPSEPNINSFVYTQRVDELLKAHLRKILDFSKTNKANYIQKMDLIDKAYARYITAQENNELLGYNQNIAAKVRCQVVNKATVNPIVISQVQSMTAYLTEVFASGYPILPVVSTPDKKEQAEALEGIIQDHMTMTSSIPELILCLQDAAKYNLVGWETEWSHIETYDPQTEITDLEPGKTTLRRNYRHVNKIRRLNLRNVHWDPIPDIPNVATEGSFLGETTLLNRIQLKKYLNYLTNEKKLTYKKVVNEALKSSFQGSDWTDNPQISPVYQEMEMASDINWDRFGGFETETSSTNRRVPVNEQGVYCKHTMYLRIIPSDFEMNVPNRNQVQIWKAVMINRDAIISFEPYIGAYGSFGMGLAFALEDGMGLQTQGYGEMAAPLQSATTELWNAYIQGARRAVMDRALYNPSMIRANDINSPIPQIKIPVVPQSLVNGTMDQAYRQIPFDSRGMETVMQNALMLTDWQRELSGMNSATRGQFQKGNKTRAEFDTIMGNAENRMRLPALILEHRMFTKIKEQLKLNLLMYGEDTEVISPRTGKGVRVDIKELQDLGLKFELGDGLTPASKLASSDFLTALLQMIMSSETTLQAFGTQVPGMIAHLAQLGGVRGFEKYADAALPQWQITYGMQQQLQQMLLQLQQQSAMQLQARQGELSNDQSQPSQ</sequence>
<keyword evidence="2" id="KW-1185">Reference proteome</keyword>
<protein>
    <submittedName>
        <fullName evidence="1">Putative portal protein</fullName>
    </submittedName>
</protein>
<gene>
    <name evidence="1" type="ORF">PaMx41_ORF7</name>
</gene>
<accession>A0A1C8HRV6</accession>
<reference evidence="1 2" key="1">
    <citation type="journal article" date="2016" name="Appl. Environ. Microbiol.">
        <title>Genomic and Transcriptional Mapping of PaMx41, Archetype of a New Lineage of Bacteriophages Infecting Pseudomonas aeruginosa.</title>
        <authorList>
            <person name="Cruz-Plancarte I."/>
            <person name="Cazares A."/>
            <person name="Guarneros G."/>
        </authorList>
    </citation>
    <scope>NUCLEOTIDE SEQUENCE [LARGE SCALE GENOMIC DNA]</scope>
</reference>
<organism evidence="1 2">
    <name type="scientific">Pseudomonas phage PaMx41</name>
    <dbReference type="NCBI Taxonomy" id="1815976"/>
    <lineage>
        <taxon>Viruses</taxon>
        <taxon>Duplodnaviria</taxon>
        <taxon>Heunggongvirae</taxon>
        <taxon>Uroviricota</taxon>
        <taxon>Caudoviricetes</taxon>
        <taxon>Fredfastierviridae</taxon>
        <taxon>Jamesmcgillvirus</taxon>
        <taxon>Jamesmcgillvirus PaMx41</taxon>
    </lineage>
</organism>
<evidence type="ECO:0000313" key="2">
    <source>
        <dbReference type="Proteomes" id="UP000230640"/>
    </source>
</evidence>
<dbReference type="EMBL" id="KU884563">
    <property type="protein sequence ID" value="ANA48970.1"/>
    <property type="molecule type" value="Genomic_DNA"/>
</dbReference>